<reference evidence="2" key="2">
    <citation type="submission" date="2015-07" db="EMBL/GenBank/DDBJ databases">
        <title>Contrasting host-pathogen interactions and genome evolution in two generalist and specialist microsporidian pathogens of mosquitoes.</title>
        <authorList>
            <consortium name="The Broad Institute Genomics Platform"/>
            <consortium name="The Broad Institute Genome Sequencing Center for Infectious Disease"/>
            <person name="Cuomo C.A."/>
            <person name="Sanscrainte N.D."/>
            <person name="Goldberg J.M."/>
            <person name="Heiman D."/>
            <person name="Young S."/>
            <person name="Zeng Q."/>
            <person name="Becnel J.J."/>
            <person name="Birren B.W."/>
        </authorList>
    </citation>
    <scope>NUCLEOTIDE SEQUENCE [LARGE SCALE GENOMIC DNA]</scope>
    <source>
        <strain evidence="2">USNM 41457</strain>
    </source>
</reference>
<proteinExistence type="predicted"/>
<accession>J9DV25</accession>
<protein>
    <submittedName>
        <fullName evidence="1">Uncharacterized protein</fullName>
    </submittedName>
</protein>
<reference evidence="1 2" key="1">
    <citation type="submission" date="2011-08" db="EMBL/GenBank/DDBJ databases">
        <authorList>
            <person name="Liu Z.J."/>
            <person name="Shi F.L."/>
            <person name="Lu J.Q."/>
            <person name="Li M."/>
            <person name="Wang Z.L."/>
        </authorList>
    </citation>
    <scope>NUCLEOTIDE SEQUENCE [LARGE SCALE GENOMIC DNA]</scope>
    <source>
        <strain evidence="1 2">USNM 41457</strain>
    </source>
</reference>
<dbReference type="InParanoid" id="J9DV25"/>
<keyword evidence="2" id="KW-1185">Reference proteome</keyword>
<dbReference type="AlphaFoldDB" id="J9DV25"/>
<name>J9DV25_EDHAE</name>
<dbReference type="HOGENOM" id="CLU_073878_0_0_1"/>
<sequence>MDYYFKNLKKIDQNFPDLSEYDNFFTQMNFFISKELRNITENEAIKILVECINEIENSHILAYCYKSLYNLEKDVKKFTDLNIKPNKKSIEKHINYSYELKKSVYMYSSNHEDLYVFLKGQIVDDLFSDSSLLHTFPIPLFTGAHELVNEFLSIRDVKFIKKQFLMMIENRYLPKNLNTIEYFISLIGSHDKYICHIASEWLYFMRNNLIEISFLEIKTSDGIKMWGFRKPLVVKSPKNFVIFIINHLPNREELLNALKTLNNIQVNHILQSLIITQELIALNSSEIKKIESDLHYNVSCVEDSCFNNGNTLEFSNFDHLFFSDHFKAKMDCIEI</sequence>
<dbReference type="Proteomes" id="UP000003163">
    <property type="component" value="Unassembled WGS sequence"/>
</dbReference>
<evidence type="ECO:0000313" key="1">
    <source>
        <dbReference type="EMBL" id="EJW05132.1"/>
    </source>
</evidence>
<organism evidence="1 2">
    <name type="scientific">Edhazardia aedis (strain USNM 41457)</name>
    <name type="common">Microsporidian parasite</name>
    <dbReference type="NCBI Taxonomy" id="1003232"/>
    <lineage>
        <taxon>Eukaryota</taxon>
        <taxon>Fungi</taxon>
        <taxon>Fungi incertae sedis</taxon>
        <taxon>Microsporidia</taxon>
        <taxon>Edhazardia</taxon>
    </lineage>
</organism>
<dbReference type="VEuPathDB" id="MicrosporidiaDB:EDEG_00779"/>
<gene>
    <name evidence="1" type="ORF">EDEG_00779</name>
</gene>
<dbReference type="EMBL" id="AFBI03000009">
    <property type="protein sequence ID" value="EJW05132.1"/>
    <property type="molecule type" value="Genomic_DNA"/>
</dbReference>
<comment type="caution">
    <text evidence="1">The sequence shown here is derived from an EMBL/GenBank/DDBJ whole genome shotgun (WGS) entry which is preliminary data.</text>
</comment>
<evidence type="ECO:0000313" key="2">
    <source>
        <dbReference type="Proteomes" id="UP000003163"/>
    </source>
</evidence>